<gene>
    <name evidence="9" type="primary">petJ</name>
    <name evidence="11" type="ORF">IXB28_11650</name>
</gene>
<keyword evidence="5 9" id="KW-0479">Metal-binding</keyword>
<comment type="caution">
    <text evidence="11">The sequence shown here is derived from an EMBL/GenBank/DDBJ whole genome shotgun (WGS) entry which is preliminary data.</text>
</comment>
<comment type="subunit">
    <text evidence="9">Monomer.</text>
</comment>
<dbReference type="InterPro" id="IPR008168">
    <property type="entry name" value="Cyt_C_IC"/>
</dbReference>
<keyword evidence="9" id="KW-0732">Signal</keyword>
<dbReference type="PROSITE" id="PS51007">
    <property type="entry name" value="CYTC"/>
    <property type="match status" value="1"/>
</dbReference>
<feature type="binding site" description="covalent" evidence="9">
    <location>
        <position position="39"/>
    </location>
    <ligand>
        <name>heme c</name>
        <dbReference type="ChEBI" id="CHEBI:61717"/>
    </ligand>
</feature>
<keyword evidence="7 9" id="KW-0408">Iron</keyword>
<evidence type="ECO:0000313" key="11">
    <source>
        <dbReference type="EMBL" id="MBT9312864.1"/>
    </source>
</evidence>
<accession>A0ABS5Y4U9</accession>
<comment type="function">
    <text evidence="9">Functions as an electron carrier between membrane-bound cytochrome b6-f and photosystem I in oxygenic photosynthesis.</text>
</comment>
<feature type="chain" id="PRO_5044946867" description="Cytochrome c6" evidence="9">
    <location>
        <begin position="26"/>
        <end position="110"/>
    </location>
</feature>
<dbReference type="Pfam" id="PF13442">
    <property type="entry name" value="Cytochrome_CBB3"/>
    <property type="match status" value="1"/>
</dbReference>
<proteinExistence type="inferred from homology"/>
<evidence type="ECO:0000256" key="7">
    <source>
        <dbReference type="ARBA" id="ARBA00023004"/>
    </source>
</evidence>
<dbReference type="PANTHER" id="PTHR34688">
    <property type="entry name" value="CYTOCHROME C6, CHLOROPLASTIC"/>
    <property type="match status" value="1"/>
</dbReference>
<comment type="subcellular location">
    <subcellularLocation>
        <location evidence="1 9">Cellular thylakoid lumen</location>
    </subcellularLocation>
</comment>
<dbReference type="EMBL" id="JADOER010000011">
    <property type="protein sequence ID" value="MBT9312864.1"/>
    <property type="molecule type" value="Genomic_DNA"/>
</dbReference>
<evidence type="ECO:0000256" key="9">
    <source>
        <dbReference type="HAMAP-Rule" id="MF_00594"/>
    </source>
</evidence>
<comment type="PTM">
    <text evidence="9">Binds 1 heme c group per subunit.</text>
</comment>
<feature type="binding site" description="axial binding residue" evidence="9">
    <location>
        <position position="83"/>
    </location>
    <ligand>
        <name>heme c</name>
        <dbReference type="ChEBI" id="CHEBI:61717"/>
    </ligand>
    <ligandPart>
        <name>Fe</name>
        <dbReference type="ChEBI" id="CHEBI:18248"/>
    </ligandPart>
</feature>
<evidence type="ECO:0000256" key="3">
    <source>
        <dbReference type="ARBA" id="ARBA00022448"/>
    </source>
</evidence>
<organism evidence="11 12">
    <name type="scientific">Leptothoe kymatousa TAU-MAC 1615</name>
    <dbReference type="NCBI Taxonomy" id="2364775"/>
    <lineage>
        <taxon>Bacteria</taxon>
        <taxon>Bacillati</taxon>
        <taxon>Cyanobacteriota</taxon>
        <taxon>Cyanophyceae</taxon>
        <taxon>Nodosilineales</taxon>
        <taxon>Cymatolegaceae</taxon>
        <taxon>Leptothoe</taxon>
        <taxon>Leptothoe kymatousa</taxon>
    </lineage>
</organism>
<name>A0ABS5Y4U9_9CYAN</name>
<dbReference type="RefSeq" id="WP_215618771.1">
    <property type="nucleotide sequence ID" value="NZ_JADOER010000011.1"/>
</dbReference>
<keyword evidence="4 9" id="KW-0349">Heme</keyword>
<dbReference type="HAMAP" id="MF_00594">
    <property type="entry name" value="Cytc_PetJ"/>
    <property type="match status" value="1"/>
</dbReference>
<comment type="similarity">
    <text evidence="2 9">Belongs to the cytochrome c family. PetJ subfamily.</text>
</comment>
<dbReference type="InterPro" id="IPR023655">
    <property type="entry name" value="Cyt_C6"/>
</dbReference>
<keyword evidence="12" id="KW-1185">Reference proteome</keyword>
<evidence type="ECO:0000256" key="1">
    <source>
        <dbReference type="ARBA" id="ARBA00004518"/>
    </source>
</evidence>
<dbReference type="InterPro" id="IPR009056">
    <property type="entry name" value="Cyt_c-like_dom"/>
</dbReference>
<dbReference type="SUPFAM" id="SSF46626">
    <property type="entry name" value="Cytochrome c"/>
    <property type="match status" value="1"/>
</dbReference>
<evidence type="ECO:0000256" key="2">
    <source>
        <dbReference type="ARBA" id="ARBA00009650"/>
    </source>
</evidence>
<dbReference type="PRINTS" id="PR00605">
    <property type="entry name" value="CYTCHROMECIC"/>
</dbReference>
<evidence type="ECO:0000256" key="5">
    <source>
        <dbReference type="ARBA" id="ARBA00022723"/>
    </source>
</evidence>
<dbReference type="PANTHER" id="PTHR34688:SF2">
    <property type="entry name" value="CYTOCHROME C6, CHLOROPLASTIC"/>
    <property type="match status" value="1"/>
</dbReference>
<keyword evidence="6 9" id="KW-0249">Electron transport</keyword>
<keyword evidence="8 9" id="KW-0793">Thylakoid</keyword>
<feature type="binding site" description="covalent" evidence="9">
    <location>
        <position position="42"/>
    </location>
    <ligand>
        <name>heme c</name>
        <dbReference type="ChEBI" id="CHEBI:61717"/>
    </ligand>
</feature>
<dbReference type="InterPro" id="IPR036909">
    <property type="entry name" value="Cyt_c-like_dom_sf"/>
</dbReference>
<evidence type="ECO:0000259" key="10">
    <source>
        <dbReference type="PROSITE" id="PS51007"/>
    </source>
</evidence>
<keyword evidence="3 9" id="KW-0813">Transport</keyword>
<reference evidence="11 12" key="1">
    <citation type="journal article" date="2021" name="Mar. Drugs">
        <title>Genome Reduction and Secondary Metabolism of the Marine Sponge-Associated Cyanobacterium Leptothoe.</title>
        <authorList>
            <person name="Konstantinou D."/>
            <person name="Popin R.V."/>
            <person name="Fewer D.P."/>
            <person name="Sivonen K."/>
            <person name="Gkelis S."/>
        </authorList>
    </citation>
    <scope>NUCLEOTIDE SEQUENCE [LARGE SCALE GENOMIC DNA]</scope>
    <source>
        <strain evidence="11 12">TAU-MAC 1615</strain>
    </source>
</reference>
<feature type="signal peptide" evidence="9">
    <location>
        <begin position="1"/>
        <end position="25"/>
    </location>
</feature>
<evidence type="ECO:0000313" key="12">
    <source>
        <dbReference type="Proteomes" id="UP001196661"/>
    </source>
</evidence>
<protein>
    <recommendedName>
        <fullName evidence="9">Cytochrome c6</fullName>
    </recommendedName>
    <alternativeName>
        <fullName evidence="9">Cytochrome c-553</fullName>
    </alternativeName>
    <alternativeName>
        <fullName evidence="9">Cytochrome c553</fullName>
    </alternativeName>
    <alternativeName>
        <fullName evidence="9">Soluble cytochrome f</fullName>
    </alternativeName>
</protein>
<dbReference type="Proteomes" id="UP001196661">
    <property type="component" value="Unassembled WGS sequence"/>
</dbReference>
<dbReference type="Gene3D" id="1.10.760.10">
    <property type="entry name" value="Cytochrome c-like domain"/>
    <property type="match status" value="1"/>
</dbReference>
<sequence length="110" mass="11040" precursor="true">MKSILATIVAFVSSAVFLFASPAMAADAAAGAQVFSANCAACHIGGGNAVNPAKTLKKDDLVANAKDTPGAVITQVTNGNGGMPAFGGRLTPEQIENVAAYVLSQSDKGW</sequence>
<feature type="binding site" description="axial binding residue" evidence="9">
    <location>
        <position position="43"/>
    </location>
    <ligand>
        <name>heme c</name>
        <dbReference type="ChEBI" id="CHEBI:61717"/>
    </ligand>
    <ligandPart>
        <name>Fe</name>
        <dbReference type="ChEBI" id="CHEBI:18248"/>
    </ligandPart>
</feature>
<evidence type="ECO:0000256" key="4">
    <source>
        <dbReference type="ARBA" id="ARBA00022617"/>
    </source>
</evidence>
<evidence type="ECO:0000256" key="6">
    <source>
        <dbReference type="ARBA" id="ARBA00022982"/>
    </source>
</evidence>
<keyword evidence="9" id="KW-0602">Photosynthesis</keyword>
<evidence type="ECO:0000256" key="8">
    <source>
        <dbReference type="ARBA" id="ARBA00023078"/>
    </source>
</evidence>
<feature type="domain" description="Cytochrome c" evidence="10">
    <location>
        <begin position="26"/>
        <end position="106"/>
    </location>
</feature>
<dbReference type="NCBIfam" id="NF045930">
    <property type="entry name" value="Cytc6PetJCyano"/>
    <property type="match status" value="1"/>
</dbReference>